<keyword evidence="5 7" id="KW-0067">ATP-binding</keyword>
<keyword evidence="1 9" id="KW-0723">Serine/threonine-protein kinase</keyword>
<comment type="catalytic activity">
    <reaction evidence="9">
        <text>L-seryl-[protein] + ATP = O-phospho-L-seryl-[protein] + ADP + H(+)</text>
        <dbReference type="Rhea" id="RHEA:17989"/>
        <dbReference type="Rhea" id="RHEA-COMP:9863"/>
        <dbReference type="Rhea" id="RHEA-COMP:11604"/>
        <dbReference type="ChEBI" id="CHEBI:15378"/>
        <dbReference type="ChEBI" id="CHEBI:29999"/>
        <dbReference type="ChEBI" id="CHEBI:30616"/>
        <dbReference type="ChEBI" id="CHEBI:83421"/>
        <dbReference type="ChEBI" id="CHEBI:456216"/>
        <dbReference type="EC" id="2.7.11.1"/>
    </reaction>
</comment>
<feature type="compositionally biased region" description="Polar residues" evidence="10">
    <location>
        <begin position="14"/>
        <end position="29"/>
    </location>
</feature>
<keyword evidence="4 9" id="KW-0418">Kinase</keyword>
<dbReference type="Gene3D" id="1.10.510.10">
    <property type="entry name" value="Transferase(Phosphotransferase) domain 1"/>
    <property type="match status" value="1"/>
</dbReference>
<dbReference type="GO" id="GO:0004674">
    <property type="term" value="F:protein serine/threonine kinase activity"/>
    <property type="evidence" value="ECO:0007669"/>
    <property type="project" value="UniProtKB-KW"/>
</dbReference>
<dbReference type="InterPro" id="IPR030616">
    <property type="entry name" value="Aur-like"/>
</dbReference>
<evidence type="ECO:0000256" key="4">
    <source>
        <dbReference type="ARBA" id="ARBA00022777"/>
    </source>
</evidence>
<dbReference type="FunFam" id="1.10.510.10:FF:000571">
    <property type="entry name" value="Maternal embryonic leucine zipper kinase"/>
    <property type="match status" value="1"/>
</dbReference>
<evidence type="ECO:0000256" key="6">
    <source>
        <dbReference type="PIRSR" id="PIRSR630616-1"/>
    </source>
</evidence>
<dbReference type="InterPro" id="IPR000719">
    <property type="entry name" value="Prot_kinase_dom"/>
</dbReference>
<protein>
    <recommendedName>
        <fullName evidence="9">Aurora kinase</fullName>
        <ecNumber evidence="9">2.7.11.1</ecNumber>
    </recommendedName>
</protein>
<feature type="active site" description="Proton acceptor" evidence="6">
    <location>
        <position position="246"/>
    </location>
</feature>
<comment type="caution">
    <text evidence="12">The sequence shown here is derived from an EMBL/GenBank/DDBJ whole genome shotgun (WGS) entry which is preliminary data.</text>
</comment>
<dbReference type="EMBL" id="AOGT01000358">
    <property type="protein sequence ID" value="EMG50149.1"/>
    <property type="molecule type" value="Genomic_DNA"/>
</dbReference>
<feature type="compositionally biased region" description="Low complexity" evidence="10">
    <location>
        <begin position="71"/>
        <end position="83"/>
    </location>
</feature>
<dbReference type="eggNOG" id="KOG0580">
    <property type="taxonomic scope" value="Eukaryota"/>
</dbReference>
<feature type="binding site" evidence="7">
    <location>
        <begin position="250"/>
        <end position="251"/>
    </location>
    <ligand>
        <name>ATP</name>
        <dbReference type="ChEBI" id="CHEBI:30616"/>
    </ligand>
</feature>
<dbReference type="InterPro" id="IPR008271">
    <property type="entry name" value="Ser/Thr_kinase_AS"/>
</dbReference>
<dbReference type="PROSITE" id="PS50011">
    <property type="entry name" value="PROTEIN_KINASE_DOM"/>
    <property type="match status" value="1"/>
</dbReference>
<feature type="cross-link" description="Glycyl lysine isopeptide (Lys-Gly) (interchain with G-Cter in SUMO2)" evidence="8">
    <location>
        <position position="248"/>
    </location>
</feature>
<dbReference type="HOGENOM" id="CLU_000288_63_6_1"/>
<dbReference type="CDD" id="cd14007">
    <property type="entry name" value="STKc_Aurora"/>
    <property type="match status" value="1"/>
</dbReference>
<dbReference type="GO" id="GO:0005524">
    <property type="term" value="F:ATP binding"/>
    <property type="evidence" value="ECO:0007669"/>
    <property type="project" value="UniProtKB-UniRule"/>
</dbReference>
<evidence type="ECO:0000256" key="10">
    <source>
        <dbReference type="SAM" id="MobiDB-lite"/>
    </source>
</evidence>
<evidence type="ECO:0000256" key="3">
    <source>
        <dbReference type="ARBA" id="ARBA00022741"/>
    </source>
</evidence>
<name>M3K5U1_CANMX</name>
<feature type="domain" description="Protein kinase" evidence="11">
    <location>
        <begin position="123"/>
        <end position="342"/>
    </location>
</feature>
<dbReference type="InterPro" id="IPR011009">
    <property type="entry name" value="Kinase-like_dom_sf"/>
</dbReference>
<keyword evidence="13" id="KW-1185">Reference proteome</keyword>
<feature type="binding site" evidence="7">
    <location>
        <position position="264"/>
    </location>
    <ligand>
        <name>ATP</name>
        <dbReference type="ChEBI" id="CHEBI:30616"/>
    </ligand>
</feature>
<dbReference type="EC" id="2.7.11.1" evidence="9"/>
<accession>M3K5U1</accession>
<feature type="region of interest" description="Disordered" evidence="10">
    <location>
        <begin position="1"/>
        <end position="111"/>
    </location>
</feature>
<evidence type="ECO:0000256" key="5">
    <source>
        <dbReference type="ARBA" id="ARBA00022840"/>
    </source>
</evidence>
<dbReference type="STRING" id="1245528.M3K5U1"/>
<comment type="similarity">
    <text evidence="9">Belongs to the protein kinase superfamily. Ser/Thr protein kinase family. Aurora subfamily.</text>
</comment>
<feature type="compositionally biased region" description="Polar residues" evidence="10">
    <location>
        <begin position="53"/>
        <end position="63"/>
    </location>
</feature>
<keyword evidence="2 9" id="KW-0808">Transferase</keyword>
<dbReference type="OrthoDB" id="377346at2759"/>
<dbReference type="PROSITE" id="PS00108">
    <property type="entry name" value="PROTEIN_KINASE_ST"/>
    <property type="match status" value="1"/>
</dbReference>
<dbReference type="FunFam" id="3.30.200.20:FF:000042">
    <property type="entry name" value="Aurora kinase A"/>
    <property type="match status" value="1"/>
</dbReference>
<evidence type="ECO:0000256" key="9">
    <source>
        <dbReference type="RuleBase" id="RU367134"/>
    </source>
</evidence>
<evidence type="ECO:0000256" key="7">
    <source>
        <dbReference type="PIRSR" id="PIRSR630616-2"/>
    </source>
</evidence>
<evidence type="ECO:0000256" key="1">
    <source>
        <dbReference type="ARBA" id="ARBA00022527"/>
    </source>
</evidence>
<evidence type="ECO:0000313" key="12">
    <source>
        <dbReference type="EMBL" id="EMG50149.1"/>
    </source>
</evidence>
<dbReference type="Pfam" id="PF00069">
    <property type="entry name" value="Pkinase"/>
    <property type="match status" value="1"/>
</dbReference>
<feature type="compositionally biased region" description="Low complexity" evidence="10">
    <location>
        <begin position="30"/>
        <end position="41"/>
    </location>
</feature>
<dbReference type="AlphaFoldDB" id="M3K5U1"/>
<feature type="binding site" evidence="7">
    <location>
        <position position="133"/>
    </location>
    <ligand>
        <name>ATP</name>
        <dbReference type="ChEBI" id="CHEBI:30616"/>
    </ligand>
</feature>
<dbReference type="SMART" id="SM00220">
    <property type="entry name" value="S_TKc"/>
    <property type="match status" value="1"/>
</dbReference>
<dbReference type="PANTHER" id="PTHR24350">
    <property type="entry name" value="SERINE/THREONINE-PROTEIN KINASE IAL-RELATED"/>
    <property type="match status" value="1"/>
</dbReference>
<sequence>MNKEMEPLNKHKFNISNRNPLSTVQLNKPSSSTTTTTSASSDYKITKPPYFHRSQSTSKNVSPSPRYRHPTTTLNTSITTTTTPIKNERNSIFPSSSPFIEPPKRDSISHKPKQNQMLTLDDFEFGKVLGKGKLGRVYCVKHKSSGLIFALKVMSKDELIKERLEKNFKREVEIQSNLYHKNITRLYSWFHDVKNIYLVLEFSIGGELYKVLEVSKRFNDSVASYYIYQVTQALIYLHSKNIIHRDLKPENIMVAMDNTLKVSDFGWSAPCGMVGSTNKKKRLTLCGTPDYLSPEMIEHKHHDFAVDIWALGILCYEFLVGKPPFVDPSRSRTYQRIVDMDI</sequence>
<keyword evidence="3 7" id="KW-0547">Nucleotide-binding</keyword>
<dbReference type="Proteomes" id="UP000011777">
    <property type="component" value="Unassembled WGS sequence"/>
</dbReference>
<dbReference type="Gene3D" id="3.30.200.20">
    <property type="entry name" value="Phosphorylase Kinase, domain 1"/>
    <property type="match status" value="1"/>
</dbReference>
<evidence type="ECO:0000313" key="13">
    <source>
        <dbReference type="Proteomes" id="UP000011777"/>
    </source>
</evidence>
<evidence type="ECO:0000259" key="11">
    <source>
        <dbReference type="PROSITE" id="PS50011"/>
    </source>
</evidence>
<evidence type="ECO:0000256" key="8">
    <source>
        <dbReference type="PIRSR" id="PIRSR630616-3"/>
    </source>
</evidence>
<dbReference type="OMA" id="KNRPCIK"/>
<gene>
    <name evidence="12" type="ORF">G210_4823</name>
</gene>
<organism evidence="12 13">
    <name type="scientific">Candida maltosa (strain Xu316)</name>
    <name type="common">Yeast</name>
    <dbReference type="NCBI Taxonomy" id="1245528"/>
    <lineage>
        <taxon>Eukaryota</taxon>
        <taxon>Fungi</taxon>
        <taxon>Dikarya</taxon>
        <taxon>Ascomycota</taxon>
        <taxon>Saccharomycotina</taxon>
        <taxon>Pichiomycetes</taxon>
        <taxon>Debaryomycetaceae</taxon>
        <taxon>Candida/Lodderomyces clade</taxon>
        <taxon>Candida</taxon>
    </lineage>
</organism>
<proteinExistence type="inferred from homology"/>
<evidence type="ECO:0000256" key="2">
    <source>
        <dbReference type="ARBA" id="ARBA00022679"/>
    </source>
</evidence>
<reference evidence="12 13" key="1">
    <citation type="submission" date="2013-02" db="EMBL/GenBank/DDBJ databases">
        <title>Genome sequence of Candida maltosa Xu316, a potential industrial strain for xylitol and ethanol production.</title>
        <authorList>
            <person name="Yu J."/>
            <person name="Wang Q."/>
            <person name="Geng X."/>
            <person name="Bao W."/>
            <person name="He P."/>
            <person name="Cai J."/>
        </authorList>
    </citation>
    <scope>NUCLEOTIDE SEQUENCE [LARGE SCALE GENOMIC DNA]</scope>
    <source>
        <strain evidence="13">Xu316</strain>
    </source>
</reference>
<comment type="catalytic activity">
    <reaction evidence="9">
        <text>L-threonyl-[protein] + ATP = O-phospho-L-threonyl-[protein] + ADP + H(+)</text>
        <dbReference type="Rhea" id="RHEA:46608"/>
        <dbReference type="Rhea" id="RHEA-COMP:11060"/>
        <dbReference type="Rhea" id="RHEA-COMP:11605"/>
        <dbReference type="ChEBI" id="CHEBI:15378"/>
        <dbReference type="ChEBI" id="CHEBI:30013"/>
        <dbReference type="ChEBI" id="CHEBI:30616"/>
        <dbReference type="ChEBI" id="CHEBI:61977"/>
        <dbReference type="ChEBI" id="CHEBI:456216"/>
        <dbReference type="EC" id="2.7.11.1"/>
    </reaction>
</comment>
<feature type="binding site" evidence="7">
    <location>
        <position position="152"/>
    </location>
    <ligand>
        <name>ATP</name>
        <dbReference type="ChEBI" id="CHEBI:30616"/>
    </ligand>
</feature>
<dbReference type="SUPFAM" id="SSF56112">
    <property type="entry name" value="Protein kinase-like (PK-like)"/>
    <property type="match status" value="1"/>
</dbReference>